<dbReference type="InterPro" id="IPR036890">
    <property type="entry name" value="HATPase_C_sf"/>
</dbReference>
<feature type="domain" description="Histidine kinase/HSP90-like ATPase" evidence="2">
    <location>
        <begin position="8"/>
        <end position="119"/>
    </location>
</feature>
<sequence>MALTAELPATSGEARDRVLALLRTGHRQVDDIVVADALLITSELVTNALRHAGGVTGFTARISGDRLEVTVEDASPVHPFVPSDTRDGRIGGYGWSLVGRLATSVVITSTAFGKGIHVTLRLR</sequence>
<dbReference type="PANTHER" id="PTHR35526:SF3">
    <property type="entry name" value="ANTI-SIGMA-F FACTOR RSBW"/>
    <property type="match status" value="1"/>
</dbReference>
<comment type="caution">
    <text evidence="3">The sequence shown here is derived from an EMBL/GenBank/DDBJ whole genome shotgun (WGS) entry which is preliminary data.</text>
</comment>
<evidence type="ECO:0000313" key="3">
    <source>
        <dbReference type="EMBL" id="GCB88908.1"/>
    </source>
</evidence>
<dbReference type="EMBL" id="BHXC01000006">
    <property type="protein sequence ID" value="GCB88908.1"/>
    <property type="molecule type" value="Genomic_DNA"/>
</dbReference>
<dbReference type="CDD" id="cd16936">
    <property type="entry name" value="HATPase_RsbW-like"/>
    <property type="match status" value="1"/>
</dbReference>
<dbReference type="Pfam" id="PF13581">
    <property type="entry name" value="HATPase_c_2"/>
    <property type="match status" value="1"/>
</dbReference>
<name>A0A059VV89_STRNR</name>
<keyword evidence="3" id="KW-0547">Nucleotide-binding</keyword>
<evidence type="ECO:0000256" key="1">
    <source>
        <dbReference type="ARBA" id="ARBA00022527"/>
    </source>
</evidence>
<dbReference type="PANTHER" id="PTHR35526">
    <property type="entry name" value="ANTI-SIGMA-F FACTOR RSBW-RELATED"/>
    <property type="match status" value="1"/>
</dbReference>
<evidence type="ECO:0000313" key="4">
    <source>
        <dbReference type="Proteomes" id="UP000288351"/>
    </source>
</evidence>
<proteinExistence type="predicted"/>
<dbReference type="GO" id="GO:0005524">
    <property type="term" value="F:ATP binding"/>
    <property type="evidence" value="ECO:0007669"/>
    <property type="project" value="UniProtKB-KW"/>
</dbReference>
<dbReference type="SUPFAM" id="SSF55874">
    <property type="entry name" value="ATPase domain of HSP90 chaperone/DNA topoisomerase II/histidine kinase"/>
    <property type="match status" value="1"/>
</dbReference>
<protein>
    <submittedName>
        <fullName evidence="3">ATP-binding protein</fullName>
    </submittedName>
</protein>
<keyword evidence="1" id="KW-0418">Kinase</keyword>
<gene>
    <name evidence="3" type="ORF">SALB_01581</name>
</gene>
<dbReference type="InterPro" id="IPR003594">
    <property type="entry name" value="HATPase_dom"/>
</dbReference>
<dbReference type="eggNOG" id="COG2172">
    <property type="taxonomic scope" value="Bacteria"/>
</dbReference>
<dbReference type="RefSeq" id="WP_016577784.1">
    <property type="nucleotide sequence ID" value="NZ_BHXC01000006.1"/>
</dbReference>
<keyword evidence="1" id="KW-0808">Transferase</keyword>
<keyword evidence="1" id="KW-0723">Serine/threonine-protein kinase</keyword>
<reference evidence="3 4" key="1">
    <citation type="journal article" date="2019" name="Microbiol. Resour. Announc.">
        <title>Draft Genome Sequence of the Most Traditional epsilon-Poly-l-Lysine Producer, Streptomyces albulus NBRC14147.</title>
        <authorList>
            <person name="Yamanaka K."/>
            <person name="Hamano Y."/>
        </authorList>
    </citation>
    <scope>NUCLEOTIDE SEQUENCE [LARGE SCALE GENOMIC DNA]</scope>
    <source>
        <strain evidence="3 4">NBRC 14147</strain>
    </source>
</reference>
<dbReference type="Proteomes" id="UP000288351">
    <property type="component" value="Unassembled WGS sequence"/>
</dbReference>
<evidence type="ECO:0000259" key="2">
    <source>
        <dbReference type="Pfam" id="PF13581"/>
    </source>
</evidence>
<organism evidence="3 4">
    <name type="scientific">Streptomyces noursei</name>
    <name type="common">Streptomyces albulus</name>
    <dbReference type="NCBI Taxonomy" id="1971"/>
    <lineage>
        <taxon>Bacteria</taxon>
        <taxon>Bacillati</taxon>
        <taxon>Actinomycetota</taxon>
        <taxon>Actinomycetes</taxon>
        <taxon>Kitasatosporales</taxon>
        <taxon>Streptomycetaceae</taxon>
        <taxon>Streptomyces</taxon>
    </lineage>
</organism>
<dbReference type="Gene3D" id="3.30.565.10">
    <property type="entry name" value="Histidine kinase-like ATPase, C-terminal domain"/>
    <property type="match status" value="1"/>
</dbReference>
<accession>A0A059VV89</accession>
<dbReference type="GO" id="GO:0004674">
    <property type="term" value="F:protein serine/threonine kinase activity"/>
    <property type="evidence" value="ECO:0007669"/>
    <property type="project" value="UniProtKB-KW"/>
</dbReference>
<dbReference type="InterPro" id="IPR050267">
    <property type="entry name" value="Anti-sigma-factor_SerPK"/>
</dbReference>
<dbReference type="AlphaFoldDB" id="A0A059VV89"/>
<dbReference type="STRING" id="68570.DC74_768"/>
<keyword evidence="3" id="KW-0067">ATP-binding</keyword>